<comment type="caution">
    <text evidence="4">The sequence shown here is derived from an EMBL/GenBank/DDBJ whole genome shotgun (WGS) entry which is preliminary data.</text>
</comment>
<dbReference type="EMBL" id="QRID01000001">
    <property type="protein sequence ID" value="RHG30725.1"/>
    <property type="molecule type" value="Genomic_DNA"/>
</dbReference>
<keyword evidence="4" id="KW-0540">Nuclease</keyword>
<dbReference type="InterPro" id="IPR011335">
    <property type="entry name" value="Restrct_endonuc-II-like"/>
</dbReference>
<reference evidence="4 5" key="1">
    <citation type="submission" date="2018-08" db="EMBL/GenBank/DDBJ databases">
        <title>A genome reference for cultivated species of the human gut microbiota.</title>
        <authorList>
            <person name="Zou Y."/>
            <person name="Xue W."/>
            <person name="Luo G."/>
        </authorList>
    </citation>
    <scope>NUCLEOTIDE SEQUENCE [LARGE SCALE GENOMIC DNA]</scope>
    <source>
        <strain evidence="4 5">AM22-21LB</strain>
    </source>
</reference>
<dbReference type="GO" id="GO:0016787">
    <property type="term" value="F:hydrolase activity"/>
    <property type="evidence" value="ECO:0007669"/>
    <property type="project" value="UniProtKB-KW"/>
</dbReference>
<protein>
    <submittedName>
        <fullName evidence="4">Endonuclease</fullName>
    </submittedName>
</protein>
<gene>
    <name evidence="4" type="ORF">DW264_00265</name>
</gene>
<accession>A0A3R6DR26</accession>
<name>A0A3R6DR26_9FIRM</name>
<feature type="domain" description="YqaJ viral recombinase" evidence="3">
    <location>
        <begin position="14"/>
        <end position="147"/>
    </location>
</feature>
<keyword evidence="4" id="KW-0255">Endonuclease</keyword>
<dbReference type="Proteomes" id="UP000284051">
    <property type="component" value="Unassembled WGS sequence"/>
</dbReference>
<proteinExistence type="predicted"/>
<evidence type="ECO:0000313" key="4">
    <source>
        <dbReference type="EMBL" id="RHG30725.1"/>
    </source>
</evidence>
<keyword evidence="2" id="KW-0175">Coiled coil</keyword>
<evidence type="ECO:0000256" key="1">
    <source>
        <dbReference type="ARBA" id="ARBA00022801"/>
    </source>
</evidence>
<dbReference type="Gene3D" id="3.90.320.10">
    <property type="match status" value="1"/>
</dbReference>
<feature type="coiled-coil region" evidence="2">
    <location>
        <begin position="223"/>
        <end position="264"/>
    </location>
</feature>
<dbReference type="InterPro" id="IPR019080">
    <property type="entry name" value="YqaJ_viral_recombinase"/>
</dbReference>
<dbReference type="RefSeq" id="WP_118771780.1">
    <property type="nucleotide sequence ID" value="NZ_QRID01000001.1"/>
</dbReference>
<keyword evidence="1" id="KW-0378">Hydrolase</keyword>
<dbReference type="InterPro" id="IPR011604">
    <property type="entry name" value="PDDEXK-like_dom_sf"/>
</dbReference>
<dbReference type="PANTHER" id="PTHR46609">
    <property type="entry name" value="EXONUCLEASE, PHAGE-TYPE/RECB, C-TERMINAL DOMAIN-CONTAINING PROTEIN"/>
    <property type="match status" value="1"/>
</dbReference>
<dbReference type="InterPro" id="IPR017482">
    <property type="entry name" value="Lambda-type_endonuclease"/>
</dbReference>
<evidence type="ECO:0000259" key="3">
    <source>
        <dbReference type="Pfam" id="PF09588"/>
    </source>
</evidence>
<dbReference type="AlphaFoldDB" id="A0A3R6DR26"/>
<dbReference type="InterPro" id="IPR051703">
    <property type="entry name" value="NF-kappa-B_Signaling_Reg"/>
</dbReference>
<organism evidence="4 5">
    <name type="scientific">Roseburia intestinalis</name>
    <dbReference type="NCBI Taxonomy" id="166486"/>
    <lineage>
        <taxon>Bacteria</taxon>
        <taxon>Bacillati</taxon>
        <taxon>Bacillota</taxon>
        <taxon>Clostridia</taxon>
        <taxon>Lachnospirales</taxon>
        <taxon>Lachnospiraceae</taxon>
        <taxon>Roseburia</taxon>
    </lineage>
</organism>
<evidence type="ECO:0000256" key="2">
    <source>
        <dbReference type="SAM" id="Coils"/>
    </source>
</evidence>
<dbReference type="SUPFAM" id="SSF52980">
    <property type="entry name" value="Restriction endonuclease-like"/>
    <property type="match status" value="1"/>
</dbReference>
<sequence length="308" mass="35891">MEKVVSTLNLSREEWLQYRKAGIGGSDAGAICGLNPYRTAMQVYQDKISDACEDIDNEAMRQGREFEDYVARRFMEATGKKVRRANAMFRSKNHPFMLADVDRMIVGENAGLECKTASPYMEDKWKDGKIPMSYQVQCHHYMAVCGADAWYIAVLIYGREFKYYKIERDEALIADLVRIEQDFWENHVQKGIMPAPDGSKTADSVIAEYYKNSVPESVRLSGFDEKLQRRQELLDVITRMENEKNRIEQEIKMYMGTAEITENEHYRISWKSVSSGRIDEKRLKEELPQIYEKYKKMKVSRRFSIKAA</sequence>
<dbReference type="NCBIfam" id="TIGR03033">
    <property type="entry name" value="phage_rel_nuc"/>
    <property type="match status" value="1"/>
</dbReference>
<evidence type="ECO:0000313" key="5">
    <source>
        <dbReference type="Proteomes" id="UP000284051"/>
    </source>
</evidence>
<dbReference type="PANTHER" id="PTHR46609:SF6">
    <property type="entry name" value="EXONUCLEASE, PHAGE-TYPE_RECB, C-TERMINAL DOMAIN-CONTAINING PROTEIN-RELATED"/>
    <property type="match status" value="1"/>
</dbReference>
<dbReference type="GO" id="GO:0004519">
    <property type="term" value="F:endonuclease activity"/>
    <property type="evidence" value="ECO:0007669"/>
    <property type="project" value="UniProtKB-KW"/>
</dbReference>
<dbReference type="Pfam" id="PF09588">
    <property type="entry name" value="YqaJ"/>
    <property type="match status" value="1"/>
</dbReference>